<dbReference type="FunFam" id="1.20.5.110:FF:000041">
    <property type="entry name" value="Synaptosomal-associated protein 29"/>
    <property type="match status" value="1"/>
</dbReference>
<evidence type="ECO:0000313" key="8">
    <source>
        <dbReference type="Proteomes" id="UP000037069"/>
    </source>
</evidence>
<feature type="compositionally biased region" description="Basic and acidic residues" evidence="5">
    <location>
        <begin position="189"/>
        <end position="205"/>
    </location>
</feature>
<keyword evidence="2" id="KW-0813">Transport</keyword>
<feature type="compositionally biased region" description="Low complexity" evidence="5">
    <location>
        <begin position="208"/>
        <end position="219"/>
    </location>
</feature>
<evidence type="ECO:0000313" key="7">
    <source>
        <dbReference type="EMBL" id="KNC34564.1"/>
    </source>
</evidence>
<feature type="compositionally biased region" description="Polar residues" evidence="5">
    <location>
        <begin position="157"/>
        <end position="188"/>
    </location>
</feature>
<gene>
    <name evidence="7" type="ORF">FF38_09371</name>
</gene>
<accession>A0A0L0CT18</accession>
<dbReference type="Proteomes" id="UP000037069">
    <property type="component" value="Unassembled WGS sequence"/>
</dbReference>
<organism evidence="7 8">
    <name type="scientific">Lucilia cuprina</name>
    <name type="common">Green bottle fly</name>
    <name type="synonym">Australian sheep blowfly</name>
    <dbReference type="NCBI Taxonomy" id="7375"/>
    <lineage>
        <taxon>Eukaryota</taxon>
        <taxon>Metazoa</taxon>
        <taxon>Ecdysozoa</taxon>
        <taxon>Arthropoda</taxon>
        <taxon>Hexapoda</taxon>
        <taxon>Insecta</taxon>
        <taxon>Pterygota</taxon>
        <taxon>Neoptera</taxon>
        <taxon>Endopterygota</taxon>
        <taxon>Diptera</taxon>
        <taxon>Brachycera</taxon>
        <taxon>Muscomorpha</taxon>
        <taxon>Oestroidea</taxon>
        <taxon>Calliphoridae</taxon>
        <taxon>Luciliinae</taxon>
        <taxon>Lucilia</taxon>
    </lineage>
</organism>
<dbReference type="SMART" id="SM00397">
    <property type="entry name" value="t_SNARE"/>
    <property type="match status" value="2"/>
</dbReference>
<dbReference type="OMA" id="TKMSLMM"/>
<comment type="similarity">
    <text evidence="1">Belongs to the SNAP-25 family.</text>
</comment>
<dbReference type="PROSITE" id="PS50192">
    <property type="entry name" value="T_SNARE"/>
    <property type="match status" value="1"/>
</dbReference>
<reference evidence="7 8" key="1">
    <citation type="journal article" date="2015" name="Nat. Commun.">
        <title>Lucilia cuprina genome unlocks parasitic fly biology to underpin future interventions.</title>
        <authorList>
            <person name="Anstead C.A."/>
            <person name="Korhonen P.K."/>
            <person name="Young N.D."/>
            <person name="Hall R.S."/>
            <person name="Jex A.R."/>
            <person name="Murali S.C."/>
            <person name="Hughes D.S."/>
            <person name="Lee S.F."/>
            <person name="Perry T."/>
            <person name="Stroehlein A.J."/>
            <person name="Ansell B.R."/>
            <person name="Breugelmans B."/>
            <person name="Hofmann A."/>
            <person name="Qu J."/>
            <person name="Dugan S."/>
            <person name="Lee S.L."/>
            <person name="Chao H."/>
            <person name="Dinh H."/>
            <person name="Han Y."/>
            <person name="Doddapaneni H.V."/>
            <person name="Worley K.C."/>
            <person name="Muzny D.M."/>
            <person name="Ioannidis P."/>
            <person name="Waterhouse R.M."/>
            <person name="Zdobnov E.M."/>
            <person name="James P.J."/>
            <person name="Bagnall N.H."/>
            <person name="Kotze A.C."/>
            <person name="Gibbs R.A."/>
            <person name="Richards S."/>
            <person name="Batterham P."/>
            <person name="Gasser R.B."/>
        </authorList>
    </citation>
    <scope>NUCLEOTIDE SEQUENCE [LARGE SCALE GENOMIC DNA]</scope>
    <source>
        <strain evidence="7 8">LS</strain>
        <tissue evidence="7">Full body</tissue>
    </source>
</reference>
<dbReference type="GO" id="GO:0015031">
    <property type="term" value="P:protein transport"/>
    <property type="evidence" value="ECO:0007669"/>
    <property type="project" value="UniProtKB-KW"/>
</dbReference>
<dbReference type="GO" id="GO:0005484">
    <property type="term" value="F:SNAP receptor activity"/>
    <property type="evidence" value="ECO:0007669"/>
    <property type="project" value="TreeGrafter"/>
</dbReference>
<keyword evidence="3" id="KW-0653">Protein transport</keyword>
<feature type="region of interest" description="Disordered" evidence="5">
    <location>
        <begin position="149"/>
        <end position="221"/>
    </location>
</feature>
<evidence type="ECO:0000256" key="5">
    <source>
        <dbReference type="SAM" id="MobiDB-lite"/>
    </source>
</evidence>
<dbReference type="FunFam" id="1.20.5.110:FF:000079">
    <property type="entry name" value="synaptosomal-associated protein 29"/>
    <property type="match status" value="1"/>
</dbReference>
<keyword evidence="8" id="KW-1185">Reference proteome</keyword>
<dbReference type="GO" id="GO:0019905">
    <property type="term" value="F:syntaxin binding"/>
    <property type="evidence" value="ECO:0007669"/>
    <property type="project" value="TreeGrafter"/>
</dbReference>
<feature type="region of interest" description="Disordered" evidence="5">
    <location>
        <begin position="33"/>
        <end position="58"/>
    </location>
</feature>
<dbReference type="CDD" id="cd15856">
    <property type="entry name" value="SNARE_SNAP29C"/>
    <property type="match status" value="1"/>
</dbReference>
<dbReference type="PANTHER" id="PTHR19305:SF9">
    <property type="entry name" value="SYNAPTOSOMAL-ASSOCIATED PROTEIN 29"/>
    <property type="match status" value="1"/>
</dbReference>
<dbReference type="CDD" id="cd15887">
    <property type="entry name" value="SNARE_SNAP29N"/>
    <property type="match status" value="1"/>
</dbReference>
<dbReference type="EMBL" id="JRES01000049">
    <property type="protein sequence ID" value="KNC34564.1"/>
    <property type="molecule type" value="Genomic_DNA"/>
</dbReference>
<keyword evidence="4" id="KW-0175">Coiled coil</keyword>
<feature type="domain" description="T-SNARE coiled-coil homology" evidence="6">
    <location>
        <begin position="221"/>
        <end position="283"/>
    </location>
</feature>
<evidence type="ECO:0000256" key="2">
    <source>
        <dbReference type="ARBA" id="ARBA00022448"/>
    </source>
</evidence>
<protein>
    <recommendedName>
        <fullName evidence="6">t-SNARE coiled-coil homology domain-containing protein</fullName>
    </recommendedName>
</protein>
<sequence>MANNYLQPVNDHFGFSNTKLDDVDDDIFLNNSRSRTPLSDQGAVGGMAPRSTNPFEEEPEDYQRQLLEEKRRQIEARSLESTQKSLGLLYETEEVGKATAVELAKQREQLERTAKQLDDINASLRFSQRHLNGLKSVFGGLKNYLSGNRDQAPAASTPRSPSVSQISQQVDNNKPTNSMSNIGQTPKSPTEKYDNHPISRLRDDSSAQQQRQQQQQQRRNNPFEAQLEANLEEMCGNLSRLKGLATDLGTEIESQNELLDNMNYKIEDVDIKLSKQNKDIHKLLGKK</sequence>
<dbReference type="GO" id="GO:0005886">
    <property type="term" value="C:plasma membrane"/>
    <property type="evidence" value="ECO:0007669"/>
    <property type="project" value="TreeGrafter"/>
</dbReference>
<evidence type="ECO:0000256" key="3">
    <source>
        <dbReference type="ARBA" id="ARBA00022927"/>
    </source>
</evidence>
<dbReference type="SUPFAM" id="SSF58038">
    <property type="entry name" value="SNARE fusion complex"/>
    <property type="match status" value="2"/>
</dbReference>
<evidence type="ECO:0000256" key="1">
    <source>
        <dbReference type="ARBA" id="ARBA00009480"/>
    </source>
</evidence>
<dbReference type="GO" id="GO:0031201">
    <property type="term" value="C:SNARE complex"/>
    <property type="evidence" value="ECO:0007669"/>
    <property type="project" value="TreeGrafter"/>
</dbReference>
<dbReference type="OrthoDB" id="18679at2759"/>
<comment type="caution">
    <text evidence="7">The sequence shown here is derived from an EMBL/GenBank/DDBJ whole genome shotgun (WGS) entry which is preliminary data.</text>
</comment>
<dbReference type="PANTHER" id="PTHR19305">
    <property type="entry name" value="SYNAPTOSOMAL ASSOCIATED PROTEIN"/>
    <property type="match status" value="1"/>
</dbReference>
<evidence type="ECO:0000256" key="4">
    <source>
        <dbReference type="ARBA" id="ARBA00023054"/>
    </source>
</evidence>
<dbReference type="AlphaFoldDB" id="A0A0L0CT18"/>
<dbReference type="GO" id="GO:0098793">
    <property type="term" value="C:presynapse"/>
    <property type="evidence" value="ECO:0007669"/>
    <property type="project" value="GOC"/>
</dbReference>
<evidence type="ECO:0000259" key="6">
    <source>
        <dbReference type="PROSITE" id="PS50192"/>
    </source>
</evidence>
<proteinExistence type="inferred from homology"/>
<dbReference type="GO" id="GO:0016082">
    <property type="term" value="P:synaptic vesicle priming"/>
    <property type="evidence" value="ECO:0007669"/>
    <property type="project" value="TreeGrafter"/>
</dbReference>
<dbReference type="InterPro" id="IPR000727">
    <property type="entry name" value="T_SNARE_dom"/>
</dbReference>
<dbReference type="GO" id="GO:0031629">
    <property type="term" value="P:synaptic vesicle fusion to presynaptic active zone membrane"/>
    <property type="evidence" value="ECO:0007669"/>
    <property type="project" value="TreeGrafter"/>
</dbReference>
<dbReference type="STRING" id="7375.A0A0L0CT18"/>
<dbReference type="Gene3D" id="1.20.5.110">
    <property type="match status" value="2"/>
</dbReference>
<name>A0A0L0CT18_LUCCU</name>